<dbReference type="RefSeq" id="WP_174991776.1">
    <property type="nucleotide sequence ID" value="NZ_CABVPX010000003.1"/>
</dbReference>
<dbReference type="InterPro" id="IPR051044">
    <property type="entry name" value="MAG_DAG_Lipase"/>
</dbReference>
<feature type="domain" description="Serine aminopeptidase S33" evidence="1">
    <location>
        <begin position="36"/>
        <end position="301"/>
    </location>
</feature>
<dbReference type="GO" id="GO:0016787">
    <property type="term" value="F:hydrolase activity"/>
    <property type="evidence" value="ECO:0007669"/>
    <property type="project" value="UniProtKB-KW"/>
</dbReference>
<accession>A0A9Q9SEQ5</accession>
<evidence type="ECO:0000259" key="1">
    <source>
        <dbReference type="Pfam" id="PF12146"/>
    </source>
</evidence>
<sequence>MYGTFSGSYSDFSFSSDRDGEMICARRWSPPANMMPRGLIQITHGISEHSGRYDQFAHELSCHGYVVYALDLRAHGRTARDGKLGIAGIDAWELMKSDIAQIGKIAKRAYPNLPLIAFGHSMGSALTQIYAQEHGDSLAGVILCGTMGSFPGKSSTDVDTMLPDLKRLAESDKAHEISGFMEEMLESFNSSFVGGSSTTGGEWMTGDKVELNKFFDDPLCGKIFCNSLLYSVADGFQSIWREGAEQRIPRSLPILIICGTEDPVGEKTRSVTKLIDRYAKQGHLRLSYIFYPGARHEILNEVCRDVVFRDIEGWLALTLR</sequence>
<dbReference type="InterPro" id="IPR029058">
    <property type="entry name" value="AB_hydrolase_fold"/>
</dbReference>
<comment type="caution">
    <text evidence="2">The sequence shown here is derived from an EMBL/GenBank/DDBJ whole genome shotgun (WGS) entry which is preliminary data.</text>
</comment>
<dbReference type="Proteomes" id="UP000494172">
    <property type="component" value="Unassembled WGS sequence"/>
</dbReference>
<organism evidence="2 3">
    <name type="scientific">Burkholderia arboris</name>
    <dbReference type="NCBI Taxonomy" id="488730"/>
    <lineage>
        <taxon>Bacteria</taxon>
        <taxon>Pseudomonadati</taxon>
        <taxon>Pseudomonadota</taxon>
        <taxon>Betaproteobacteria</taxon>
        <taxon>Burkholderiales</taxon>
        <taxon>Burkholderiaceae</taxon>
        <taxon>Burkholderia</taxon>
        <taxon>Burkholderia cepacia complex</taxon>
    </lineage>
</organism>
<reference evidence="2 3" key="1">
    <citation type="submission" date="2019-09" db="EMBL/GenBank/DDBJ databases">
        <authorList>
            <person name="Depoorter E."/>
        </authorList>
    </citation>
    <scope>NUCLEOTIDE SEQUENCE [LARGE SCALE GENOMIC DNA]</scope>
    <source>
        <strain evidence="2">LMG 24066</strain>
    </source>
</reference>
<name>A0A9Q9SEQ5_9BURK</name>
<evidence type="ECO:0000313" key="2">
    <source>
        <dbReference type="EMBL" id="VWB28685.1"/>
    </source>
</evidence>
<dbReference type="Gene3D" id="3.40.50.1820">
    <property type="entry name" value="alpha/beta hydrolase"/>
    <property type="match status" value="1"/>
</dbReference>
<dbReference type="PANTHER" id="PTHR11614">
    <property type="entry name" value="PHOSPHOLIPASE-RELATED"/>
    <property type="match status" value="1"/>
</dbReference>
<evidence type="ECO:0000313" key="3">
    <source>
        <dbReference type="Proteomes" id="UP000494172"/>
    </source>
</evidence>
<dbReference type="AlphaFoldDB" id="A0A9Q9SEQ5"/>
<gene>
    <name evidence="2" type="ORF">BAR24066_01207</name>
</gene>
<dbReference type="Pfam" id="PF12146">
    <property type="entry name" value="Hydrolase_4"/>
    <property type="match status" value="1"/>
</dbReference>
<dbReference type="EMBL" id="CABVPX010000003">
    <property type="protein sequence ID" value="VWB28685.1"/>
    <property type="molecule type" value="Genomic_DNA"/>
</dbReference>
<dbReference type="InterPro" id="IPR022742">
    <property type="entry name" value="Hydrolase_4"/>
</dbReference>
<proteinExistence type="predicted"/>
<keyword evidence="2" id="KW-0378">Hydrolase</keyword>
<dbReference type="SUPFAM" id="SSF53474">
    <property type="entry name" value="alpha/beta-Hydrolases"/>
    <property type="match status" value="1"/>
</dbReference>
<protein>
    <submittedName>
        <fullName evidence="2">Hydrolase</fullName>
    </submittedName>
</protein>